<evidence type="ECO:0000313" key="2">
    <source>
        <dbReference type="Proteomes" id="UP000025227"/>
    </source>
</evidence>
<keyword evidence="1" id="KW-0732">Signal</keyword>
<evidence type="ECO:0000256" key="1">
    <source>
        <dbReference type="SAM" id="SignalP"/>
    </source>
</evidence>
<organism evidence="2 3">
    <name type="scientific">Haemonchus contortus</name>
    <name type="common">Barber pole worm</name>
    <dbReference type="NCBI Taxonomy" id="6289"/>
    <lineage>
        <taxon>Eukaryota</taxon>
        <taxon>Metazoa</taxon>
        <taxon>Ecdysozoa</taxon>
        <taxon>Nematoda</taxon>
        <taxon>Chromadorea</taxon>
        <taxon>Rhabditida</taxon>
        <taxon>Rhabditina</taxon>
        <taxon>Rhabditomorpha</taxon>
        <taxon>Strongyloidea</taxon>
        <taxon>Trichostrongylidae</taxon>
        <taxon>Haemonchus</taxon>
    </lineage>
</organism>
<dbReference type="WBParaSite" id="HCON_00100460-00001">
    <property type="protein sequence ID" value="HCON_00100460-00001"/>
    <property type="gene ID" value="HCON_00100460"/>
</dbReference>
<dbReference type="Proteomes" id="UP000025227">
    <property type="component" value="Unplaced"/>
</dbReference>
<feature type="chain" id="PRO_5029453388" evidence="1">
    <location>
        <begin position="20"/>
        <end position="170"/>
    </location>
</feature>
<dbReference type="AlphaFoldDB" id="A0A7I4YHC7"/>
<keyword evidence="2" id="KW-1185">Reference proteome</keyword>
<dbReference type="OrthoDB" id="5876161at2759"/>
<accession>A0A7I4YHC7</accession>
<name>A0A7I4YHC7_HAECO</name>
<reference evidence="3" key="1">
    <citation type="submission" date="2020-12" db="UniProtKB">
        <authorList>
            <consortium name="WormBaseParasite"/>
        </authorList>
    </citation>
    <scope>IDENTIFICATION</scope>
    <source>
        <strain evidence="3">MHco3</strain>
    </source>
</reference>
<proteinExistence type="predicted"/>
<sequence>MRSALAISLIFLFTAQANGWAYWPFNSYWNPYYPGYNMVPFGHFPGRIFQDDWWRHLQETIDNTFKSAHSSGVSISIDNGNMTVTADINGKRYNATFPGATSISTAKSCTYVDGKYTEEFCISINNETYIYKTVDGKTTVTSSGTGQAVRDPFQVTSIESTTPVPRLGPK</sequence>
<feature type="signal peptide" evidence="1">
    <location>
        <begin position="1"/>
        <end position="19"/>
    </location>
</feature>
<evidence type="ECO:0000313" key="3">
    <source>
        <dbReference type="WBParaSite" id="HCON_00100460-00001"/>
    </source>
</evidence>
<protein>
    <submittedName>
        <fullName evidence="3">Salivary secreted protein</fullName>
    </submittedName>
</protein>